<gene>
    <name evidence="6" type="ORF">E0W69_010490</name>
</gene>
<feature type="domain" description="Multidrug resistance protein MdtA-like beta-barrel" evidence="4">
    <location>
        <begin position="204"/>
        <end position="280"/>
    </location>
</feature>
<dbReference type="RefSeq" id="WP_131330012.1">
    <property type="nucleotide sequence ID" value="NZ_CP044016.1"/>
</dbReference>
<dbReference type="GO" id="GO:0046677">
    <property type="term" value="P:response to antibiotic"/>
    <property type="evidence" value="ECO:0007669"/>
    <property type="project" value="TreeGrafter"/>
</dbReference>
<dbReference type="GO" id="GO:0022857">
    <property type="term" value="F:transmembrane transporter activity"/>
    <property type="evidence" value="ECO:0007669"/>
    <property type="project" value="InterPro"/>
</dbReference>
<evidence type="ECO:0000259" key="4">
    <source>
        <dbReference type="Pfam" id="PF25944"/>
    </source>
</evidence>
<dbReference type="Pfam" id="PF25917">
    <property type="entry name" value="BSH_RND"/>
    <property type="match status" value="1"/>
</dbReference>
<dbReference type="AlphaFoldDB" id="A0A5P2FZU8"/>
<reference evidence="6 7" key="1">
    <citation type="submission" date="2019-09" db="EMBL/GenBank/DDBJ databases">
        <title>Complete genome sequence of Arachidicoccus sp. B3-10 isolated from apple orchard soil.</title>
        <authorList>
            <person name="Kim H.S."/>
            <person name="Han K.-I."/>
            <person name="Suh M.K."/>
            <person name="Lee K.C."/>
            <person name="Eom M.K."/>
            <person name="Kim J.-S."/>
            <person name="Kang S.W."/>
            <person name="Sin Y."/>
            <person name="Lee J.-S."/>
        </authorList>
    </citation>
    <scope>NUCLEOTIDE SEQUENCE [LARGE SCALE GENOMIC DNA]</scope>
    <source>
        <strain evidence="6 7">B3-10</strain>
    </source>
</reference>
<dbReference type="GO" id="GO:0005886">
    <property type="term" value="C:plasma membrane"/>
    <property type="evidence" value="ECO:0007669"/>
    <property type="project" value="TreeGrafter"/>
</dbReference>
<dbReference type="Gene3D" id="2.40.420.20">
    <property type="match status" value="1"/>
</dbReference>
<feature type="signal peptide" evidence="2">
    <location>
        <begin position="1"/>
        <end position="22"/>
    </location>
</feature>
<evidence type="ECO:0000313" key="7">
    <source>
        <dbReference type="Proteomes" id="UP000292424"/>
    </source>
</evidence>
<keyword evidence="7" id="KW-1185">Reference proteome</keyword>
<evidence type="ECO:0000256" key="1">
    <source>
        <dbReference type="ARBA" id="ARBA00009477"/>
    </source>
</evidence>
<dbReference type="Pfam" id="PF25944">
    <property type="entry name" value="Beta-barrel_RND"/>
    <property type="match status" value="1"/>
</dbReference>
<dbReference type="GO" id="GO:0030313">
    <property type="term" value="C:cell envelope"/>
    <property type="evidence" value="ECO:0007669"/>
    <property type="project" value="UniProtKB-SubCell"/>
</dbReference>
<feature type="chain" id="PRO_5024410880" evidence="2">
    <location>
        <begin position="23"/>
        <end position="366"/>
    </location>
</feature>
<dbReference type="EMBL" id="CP044016">
    <property type="protein sequence ID" value="QES89066.1"/>
    <property type="molecule type" value="Genomic_DNA"/>
</dbReference>
<comment type="similarity">
    <text evidence="1">Belongs to the membrane fusion protein (MFP) (TC 8.A.1) family.</text>
</comment>
<feature type="domain" description="YknX-like C-terminal permuted SH3-like" evidence="5">
    <location>
        <begin position="295"/>
        <end position="362"/>
    </location>
</feature>
<dbReference type="InterPro" id="IPR006143">
    <property type="entry name" value="RND_pump_MFP"/>
</dbReference>
<evidence type="ECO:0000259" key="3">
    <source>
        <dbReference type="Pfam" id="PF25917"/>
    </source>
</evidence>
<dbReference type="PANTHER" id="PTHR30158">
    <property type="entry name" value="ACRA/E-RELATED COMPONENT OF DRUG EFFLUX TRANSPORTER"/>
    <property type="match status" value="1"/>
</dbReference>
<dbReference type="Pfam" id="PF25989">
    <property type="entry name" value="YknX_C"/>
    <property type="match status" value="1"/>
</dbReference>
<evidence type="ECO:0000256" key="2">
    <source>
        <dbReference type="SAM" id="SignalP"/>
    </source>
</evidence>
<name>A0A5P2FZU8_9BACT</name>
<dbReference type="PROSITE" id="PS51257">
    <property type="entry name" value="PROKAR_LIPOPROTEIN"/>
    <property type="match status" value="1"/>
</dbReference>
<keyword evidence="2" id="KW-0732">Signal</keyword>
<organism evidence="6 7">
    <name type="scientific">Rhizosphaericola mali</name>
    <dbReference type="NCBI Taxonomy" id="2545455"/>
    <lineage>
        <taxon>Bacteria</taxon>
        <taxon>Pseudomonadati</taxon>
        <taxon>Bacteroidota</taxon>
        <taxon>Chitinophagia</taxon>
        <taxon>Chitinophagales</taxon>
        <taxon>Chitinophagaceae</taxon>
        <taxon>Rhizosphaericola</taxon>
    </lineage>
</organism>
<dbReference type="Gene3D" id="2.40.50.100">
    <property type="match status" value="1"/>
</dbReference>
<evidence type="ECO:0000313" key="6">
    <source>
        <dbReference type="EMBL" id="QES89066.1"/>
    </source>
</evidence>
<dbReference type="SUPFAM" id="SSF111369">
    <property type="entry name" value="HlyD-like secretion proteins"/>
    <property type="match status" value="1"/>
</dbReference>
<dbReference type="PANTHER" id="PTHR30158:SF23">
    <property type="entry name" value="MULTIDRUG RESISTANCE PROTEIN MEXA"/>
    <property type="match status" value="1"/>
</dbReference>
<dbReference type="InterPro" id="IPR058625">
    <property type="entry name" value="MdtA-like_BSH"/>
</dbReference>
<dbReference type="NCBIfam" id="TIGR01730">
    <property type="entry name" value="RND_mfp"/>
    <property type="match status" value="1"/>
</dbReference>
<dbReference type="OrthoDB" id="9801814at2"/>
<evidence type="ECO:0000259" key="5">
    <source>
        <dbReference type="Pfam" id="PF25989"/>
    </source>
</evidence>
<sequence>MSRYYIILLCSLLGIFSCKTNANESSEESSVPVLPITHPVIKDTLMDQPYVTNIQAIKNVEIRSRVRGILENTFVDEGEVVKKGQVLFKISNDELQIQLDQSKAAVSSAIADASAAEIEQNRVQGLVKKKVVTPSELDLSKERLLALQAKVAEAKAIRDNFAKQLSYTYIKAPFNGVIDRLPLKVGSLVEEGSLFTNISDLTTMFAYFDLPETEYLKLIRANADNKSAIYSDSASLLLTDGSPYPYKGKIQRSESVIDPGTGSIAYRAIFSNPLKILHHNSSGTVILHKEVKNAILIPQKCVFEIQDKNYVFAVNDSNVVHMKSFEPGSRVGKYYIVLSGIDLKDKIVYEGVQNLRDGMKIEIRKN</sequence>
<dbReference type="InterPro" id="IPR058637">
    <property type="entry name" value="YknX-like_C"/>
</dbReference>
<dbReference type="InterPro" id="IPR058626">
    <property type="entry name" value="MdtA-like_b-barrel"/>
</dbReference>
<dbReference type="Proteomes" id="UP000292424">
    <property type="component" value="Chromosome"/>
</dbReference>
<dbReference type="Gene3D" id="2.40.30.170">
    <property type="match status" value="1"/>
</dbReference>
<accession>A0A5P2FZU8</accession>
<dbReference type="KEGG" id="arac:E0W69_010490"/>
<feature type="domain" description="Multidrug resistance protein MdtA-like barrel-sandwich hybrid" evidence="3">
    <location>
        <begin position="59"/>
        <end position="194"/>
    </location>
</feature>
<proteinExistence type="inferred from homology"/>
<protein>
    <submittedName>
        <fullName evidence="6">Efflux RND transporter periplasmic adaptor subunit</fullName>
    </submittedName>
</protein>
<dbReference type="Gene3D" id="1.10.287.470">
    <property type="entry name" value="Helix hairpin bin"/>
    <property type="match status" value="1"/>
</dbReference>